<feature type="region of interest" description="Disordered" evidence="1">
    <location>
        <begin position="56"/>
        <end position="114"/>
    </location>
</feature>
<proteinExistence type="predicted"/>
<sequence>MEAYNQVAYFKTDGKLLSLSVSHHQLLSLLAIVAASVAAHVIIKANSNQDALLVKRSGENGVAPSDPSGSVGHHQGGNHSGSTNSNGNGSDSSDSSDSDSDSDHATHRSRRRRR</sequence>
<evidence type="ECO:0000256" key="2">
    <source>
        <dbReference type="SAM" id="Phobius"/>
    </source>
</evidence>
<reference evidence="3 4" key="1">
    <citation type="submission" date="2006-10" db="EMBL/GenBank/DDBJ databases">
        <title>The Genome Sequence of Batrachochytrium dendrobatidis JEL423.</title>
        <authorList>
            <consortium name="The Broad Institute Genome Sequencing Platform"/>
            <person name="Birren B."/>
            <person name="Lander E."/>
            <person name="Galagan J."/>
            <person name="Cuomo C."/>
            <person name="Devon K."/>
            <person name="Jaffe D."/>
            <person name="Butler J."/>
            <person name="Alvarez P."/>
            <person name="Gnerre S."/>
            <person name="Grabherr M."/>
            <person name="Kleber M."/>
            <person name="Mauceli E."/>
            <person name="Brockman W."/>
            <person name="Young S."/>
            <person name="LaButti K."/>
            <person name="Sykes S."/>
            <person name="DeCaprio D."/>
            <person name="Crawford M."/>
            <person name="Koehrsen M."/>
            <person name="Engels R."/>
            <person name="Montgomery P."/>
            <person name="Pearson M."/>
            <person name="Howarth C."/>
            <person name="Larson L."/>
            <person name="White J."/>
            <person name="O'Leary S."/>
            <person name="Kodira C."/>
            <person name="Zeng Q."/>
            <person name="Yandava C."/>
            <person name="Alvarado L."/>
            <person name="Longcore J."/>
            <person name="James T."/>
        </authorList>
    </citation>
    <scope>NUCLEOTIDE SEQUENCE [LARGE SCALE GENOMIC DNA]</scope>
    <source>
        <strain evidence="3 4">JEL423</strain>
    </source>
</reference>
<keyword evidence="2" id="KW-1133">Transmembrane helix</keyword>
<organism evidence="3 4">
    <name type="scientific">Batrachochytrium dendrobatidis (strain JEL423)</name>
    <dbReference type="NCBI Taxonomy" id="403673"/>
    <lineage>
        <taxon>Eukaryota</taxon>
        <taxon>Fungi</taxon>
        <taxon>Fungi incertae sedis</taxon>
        <taxon>Chytridiomycota</taxon>
        <taxon>Chytridiomycota incertae sedis</taxon>
        <taxon>Chytridiomycetes</taxon>
        <taxon>Rhizophydiales</taxon>
        <taxon>Rhizophydiales incertae sedis</taxon>
        <taxon>Batrachochytrium</taxon>
    </lineage>
</organism>
<keyword evidence="2" id="KW-0472">Membrane</keyword>
<gene>
    <name evidence="3" type="ORF">BDEG_22604</name>
</gene>
<feature type="transmembrane region" description="Helical" evidence="2">
    <location>
        <begin position="26"/>
        <end position="43"/>
    </location>
</feature>
<feature type="compositionally biased region" description="Low complexity" evidence="1">
    <location>
        <begin position="80"/>
        <end position="93"/>
    </location>
</feature>
<evidence type="ECO:0000313" key="3">
    <source>
        <dbReference type="EMBL" id="OAJ38697.1"/>
    </source>
</evidence>
<evidence type="ECO:0000256" key="1">
    <source>
        <dbReference type="SAM" id="MobiDB-lite"/>
    </source>
</evidence>
<dbReference type="EMBL" id="DS022302">
    <property type="protein sequence ID" value="OAJ38697.1"/>
    <property type="molecule type" value="Genomic_DNA"/>
</dbReference>
<name>A0A177WF07_BATDL</name>
<protein>
    <submittedName>
        <fullName evidence="3">Uncharacterized protein</fullName>
    </submittedName>
</protein>
<evidence type="ECO:0000313" key="4">
    <source>
        <dbReference type="Proteomes" id="UP000077115"/>
    </source>
</evidence>
<accession>A0A177WF07</accession>
<dbReference type="AlphaFoldDB" id="A0A177WF07"/>
<keyword evidence="2" id="KW-0812">Transmembrane</keyword>
<dbReference type="Proteomes" id="UP000077115">
    <property type="component" value="Unassembled WGS sequence"/>
</dbReference>
<dbReference type="VEuPathDB" id="FungiDB:BDEG_22604"/>
<reference evidence="3 4" key="2">
    <citation type="submission" date="2016-05" db="EMBL/GenBank/DDBJ databases">
        <title>Lineage-specific infection strategies underlie the spectrum of fungal disease in amphibians.</title>
        <authorList>
            <person name="Cuomo C.A."/>
            <person name="Farrer R.A."/>
            <person name="James T."/>
            <person name="Longcore J."/>
            <person name="Birren B."/>
        </authorList>
    </citation>
    <scope>NUCLEOTIDE SEQUENCE [LARGE SCALE GENOMIC DNA]</scope>
    <source>
        <strain evidence="3 4">JEL423</strain>
    </source>
</reference>